<dbReference type="Pfam" id="PF01210">
    <property type="entry name" value="NAD_Gly3P_dh_N"/>
    <property type="match status" value="1"/>
</dbReference>
<dbReference type="InterPro" id="IPR051729">
    <property type="entry name" value="Opine/Lysopine_DH"/>
</dbReference>
<proteinExistence type="predicted"/>
<protein>
    <recommendedName>
        <fullName evidence="6">Opine dehydrogenase</fullName>
    </recommendedName>
</protein>
<dbReference type="Proteomes" id="UP001144471">
    <property type="component" value="Unassembled WGS sequence"/>
</dbReference>
<feature type="domain" description="Glycerol-3-phosphate dehydrogenase NAD-dependent N-terminal" evidence="2">
    <location>
        <begin position="3"/>
        <end position="111"/>
    </location>
</feature>
<dbReference type="GO" id="GO:0051287">
    <property type="term" value="F:NAD binding"/>
    <property type="evidence" value="ECO:0007669"/>
    <property type="project" value="InterPro"/>
</dbReference>
<organism evidence="4 5">
    <name type="scientific">Propionigenium maris DSM 9537</name>
    <dbReference type="NCBI Taxonomy" id="1123000"/>
    <lineage>
        <taxon>Bacteria</taxon>
        <taxon>Fusobacteriati</taxon>
        <taxon>Fusobacteriota</taxon>
        <taxon>Fusobacteriia</taxon>
        <taxon>Fusobacteriales</taxon>
        <taxon>Fusobacteriaceae</taxon>
        <taxon>Propionigenium</taxon>
    </lineage>
</organism>
<dbReference type="InterPro" id="IPR036291">
    <property type="entry name" value="NAD(P)-bd_dom_sf"/>
</dbReference>
<evidence type="ECO:0000313" key="5">
    <source>
        <dbReference type="Proteomes" id="UP001144471"/>
    </source>
</evidence>
<name>A0A9W6LMM5_9FUSO</name>
<dbReference type="SUPFAM" id="SSF51735">
    <property type="entry name" value="NAD(P)-binding Rossmann-fold domains"/>
    <property type="match status" value="1"/>
</dbReference>
<dbReference type="RefSeq" id="WP_281834189.1">
    <property type="nucleotide sequence ID" value="NZ_BSDY01000004.1"/>
</dbReference>
<dbReference type="PANTHER" id="PTHR38015:SF1">
    <property type="entry name" value="OPINE DEHYDROGENASE DOMAIN-CONTAINING PROTEIN"/>
    <property type="match status" value="1"/>
</dbReference>
<dbReference type="Gene3D" id="3.40.50.720">
    <property type="entry name" value="NAD(P)-binding Rossmann-like Domain"/>
    <property type="match status" value="1"/>
</dbReference>
<dbReference type="AlphaFoldDB" id="A0A9W6LMM5"/>
<dbReference type="EMBL" id="BSDY01000004">
    <property type="protein sequence ID" value="GLI55608.1"/>
    <property type="molecule type" value="Genomic_DNA"/>
</dbReference>
<sequence length="369" mass="40709">MKKVTIIGGGNGGLTAAYHFTKVGNEVCLYDSMEYSENIFGVINRGNSIEALGEVEGMECDIAGVERVDRITTSIEEAMSYSKILVLIVPSYAQEIIFEKIHPYLEDHIVVTMPGNFASLVYNRLLAEKGVERKAVFVDAISIPWACRIECEGGVAIYGTKTHLPVGVFPAVRGEKVVAELGKIFPLPLKLLNNVVAAGMENINFGGHPLLSVLNMGVMENFNGEFNYYRDTCSIATSRAVDVMEGERIAIGDAMGVRLTPELEAMNCLYNTDYMSVYELNRSSSAHSRIGAPSNSHHRYITEDVPYLVVPCYSFAQKLGVKAPMMYSCITIAGAYNGKNYFEEGRTLERMGLEEMSMKEIAAYLQYGK</sequence>
<dbReference type="GO" id="GO:0016616">
    <property type="term" value="F:oxidoreductase activity, acting on the CH-OH group of donors, NAD or NADP as acceptor"/>
    <property type="evidence" value="ECO:0007669"/>
    <property type="project" value="InterPro"/>
</dbReference>
<evidence type="ECO:0000259" key="2">
    <source>
        <dbReference type="Pfam" id="PF01210"/>
    </source>
</evidence>
<evidence type="ECO:0000313" key="4">
    <source>
        <dbReference type="EMBL" id="GLI55608.1"/>
    </source>
</evidence>
<feature type="domain" description="Opine dehydrogenase" evidence="3">
    <location>
        <begin position="193"/>
        <end position="336"/>
    </location>
</feature>
<dbReference type="PANTHER" id="PTHR38015">
    <property type="entry name" value="BLR6086 PROTEIN"/>
    <property type="match status" value="1"/>
</dbReference>
<keyword evidence="1" id="KW-0560">Oxidoreductase</keyword>
<dbReference type="InterPro" id="IPR008927">
    <property type="entry name" value="6-PGluconate_DH-like_C_sf"/>
</dbReference>
<dbReference type="Pfam" id="PF02317">
    <property type="entry name" value="Octopine_DH"/>
    <property type="match status" value="1"/>
</dbReference>
<keyword evidence="5" id="KW-1185">Reference proteome</keyword>
<dbReference type="GO" id="GO:0046168">
    <property type="term" value="P:glycerol-3-phosphate catabolic process"/>
    <property type="evidence" value="ECO:0007669"/>
    <property type="project" value="InterPro"/>
</dbReference>
<dbReference type="Gene3D" id="1.10.1040.10">
    <property type="entry name" value="N-(1-d-carboxylethyl)-l-norvaline Dehydrogenase, domain 2"/>
    <property type="match status" value="1"/>
</dbReference>
<evidence type="ECO:0000259" key="3">
    <source>
        <dbReference type="Pfam" id="PF02317"/>
    </source>
</evidence>
<dbReference type="SUPFAM" id="SSF48179">
    <property type="entry name" value="6-phosphogluconate dehydrogenase C-terminal domain-like"/>
    <property type="match status" value="1"/>
</dbReference>
<comment type="caution">
    <text evidence="4">The sequence shown here is derived from an EMBL/GenBank/DDBJ whole genome shotgun (WGS) entry which is preliminary data.</text>
</comment>
<dbReference type="InterPro" id="IPR013328">
    <property type="entry name" value="6PGD_dom2"/>
</dbReference>
<evidence type="ECO:0008006" key="6">
    <source>
        <dbReference type="Google" id="ProtNLM"/>
    </source>
</evidence>
<reference evidence="4" key="1">
    <citation type="submission" date="2022-12" db="EMBL/GenBank/DDBJ databases">
        <title>Reference genome sequencing for broad-spectrum identification of bacterial and archaeal isolates by mass spectrometry.</title>
        <authorList>
            <person name="Sekiguchi Y."/>
            <person name="Tourlousse D.M."/>
        </authorList>
    </citation>
    <scope>NUCLEOTIDE SEQUENCE</scope>
    <source>
        <strain evidence="4">10succ1</strain>
    </source>
</reference>
<dbReference type="InterPro" id="IPR011128">
    <property type="entry name" value="G3P_DH_NAD-dep_N"/>
</dbReference>
<evidence type="ECO:0000256" key="1">
    <source>
        <dbReference type="ARBA" id="ARBA00023002"/>
    </source>
</evidence>
<gene>
    <name evidence="4" type="ORF">PM10SUCC1_11220</name>
</gene>
<accession>A0A9W6LMM5</accession>
<dbReference type="InterPro" id="IPR003421">
    <property type="entry name" value="Opine_DH"/>
</dbReference>